<protein>
    <submittedName>
        <fullName evidence="1">Uncharacterized protein</fullName>
    </submittedName>
</protein>
<gene>
    <name evidence="1" type="ORF">MRB53_021767</name>
</gene>
<comment type="caution">
    <text evidence="1">The sequence shown here is derived from an EMBL/GenBank/DDBJ whole genome shotgun (WGS) entry which is preliminary data.</text>
</comment>
<accession>A0ACC2L5A4</accession>
<organism evidence="1 2">
    <name type="scientific">Persea americana</name>
    <name type="common">Avocado</name>
    <dbReference type="NCBI Taxonomy" id="3435"/>
    <lineage>
        <taxon>Eukaryota</taxon>
        <taxon>Viridiplantae</taxon>
        <taxon>Streptophyta</taxon>
        <taxon>Embryophyta</taxon>
        <taxon>Tracheophyta</taxon>
        <taxon>Spermatophyta</taxon>
        <taxon>Magnoliopsida</taxon>
        <taxon>Magnoliidae</taxon>
        <taxon>Laurales</taxon>
        <taxon>Lauraceae</taxon>
        <taxon>Persea</taxon>
    </lineage>
</organism>
<reference evidence="1 2" key="1">
    <citation type="journal article" date="2022" name="Hortic Res">
        <title>A haplotype resolved chromosomal level avocado genome allows analysis of novel avocado genes.</title>
        <authorList>
            <person name="Nath O."/>
            <person name="Fletcher S.J."/>
            <person name="Hayward A."/>
            <person name="Shaw L.M."/>
            <person name="Masouleh A.K."/>
            <person name="Furtado A."/>
            <person name="Henry R.J."/>
            <person name="Mitter N."/>
        </authorList>
    </citation>
    <scope>NUCLEOTIDE SEQUENCE [LARGE SCALE GENOMIC DNA]</scope>
    <source>
        <strain evidence="2">cv. Hass</strain>
    </source>
</reference>
<dbReference type="Proteomes" id="UP001234297">
    <property type="component" value="Chromosome 6"/>
</dbReference>
<name>A0ACC2L5A4_PERAE</name>
<keyword evidence="2" id="KW-1185">Reference proteome</keyword>
<evidence type="ECO:0000313" key="2">
    <source>
        <dbReference type="Proteomes" id="UP001234297"/>
    </source>
</evidence>
<dbReference type="EMBL" id="CM056814">
    <property type="protein sequence ID" value="KAJ8628460.1"/>
    <property type="molecule type" value="Genomic_DNA"/>
</dbReference>
<proteinExistence type="predicted"/>
<sequence length="925" mass="105864">MRRGVRYGECQKNHAANMGGFALDGCREFMASGEDGTSALRCAACGCHRNFHGRELDNEETNNLKDKEMASENATAVILSGGSFEEMRQRIWECLKDPEITRFSFHGWEGVGRSVFLRQVIDELSKQAKSHDEEEDEEEDEEGRSDTLYQIVWVRAPRSVGEVRTRVSRVIPQNEDYLNLGVKTLYNIPNQKILLILDDLRQSIDLDRIGFNSWESIVWPGSKVVITSHSKQIWSEMKSNVNIEGSWEGLSEDEAWDLLRAEATDIANSLATSNIDIGGDALMQCYTYLFLFLDGGPSNEISAFWKTERLIGTFESWERMAHLSLLSMLQNRAMILGLDTGFIHVSKSIVSKVVPILNRQGRCLVRHGLELEEAPKVDEWEKDNLKRISLACSRITVLGQVGRPPNVPQLSTLILFINPLLQEVSDDFFYNMQGLRVLDLSLTGIKSLPSSLSTLTNLRLLALSYCPNLETLPIHLLHSLQNLEALLLQKSPFPKLTQLSLDMMQHLYLLDMSGASNLTQLSLRGCRSFEMLFPPKDLEILDLSSTKISEFDYFGFWHMTRLRRLDLLDTKHLNVVPWHKIHRLPQTLNWDHCSIHSLAEEIHTNQGYCISVSDDEIFESLSEDSKLWKIYFRKFRFSVVSCDQRQQQQPKDTKYPFERTHFIYRGIYEAKTKYFTQSPEVIRSYDRCLEIGSTNDVPYSIRGVLYHTEFLSLCGNNSIIRLSQLGVENMDSLIECRLEKCLNMQHLVTSTGKITRNVVALSRIEILLIFDLTNLKSLCRGTLGRGSFDCLKHMCLEHCHRLSTLFSSSVCLEKLEKLEIKFCYKLESLFEEAVEGQDVFPQLKELYLLKLPKLECICNGNLPALEKLKAHGCQLLQKLPLPTATGNKLNTVVISGRQEWKRNLKWEEQLINQGVKLKVPRAFKV</sequence>
<evidence type="ECO:0000313" key="1">
    <source>
        <dbReference type="EMBL" id="KAJ8628460.1"/>
    </source>
</evidence>